<dbReference type="PANTHER" id="PTHR12677">
    <property type="entry name" value="GOLGI APPARATUS MEMBRANE PROTEIN TVP38-RELATED"/>
    <property type="match status" value="1"/>
</dbReference>
<evidence type="ECO:0000259" key="7">
    <source>
        <dbReference type="Pfam" id="PF09335"/>
    </source>
</evidence>
<name>A0A4Q9DWN4_9BACL</name>
<dbReference type="InterPro" id="IPR032816">
    <property type="entry name" value="VTT_dom"/>
</dbReference>
<dbReference type="AlphaFoldDB" id="A0A4Q9DWN4"/>
<dbReference type="InterPro" id="IPR015414">
    <property type="entry name" value="TMEM64"/>
</dbReference>
<keyword evidence="5 6" id="KW-0472">Membrane</keyword>
<evidence type="ECO:0000313" key="8">
    <source>
        <dbReference type="EMBL" id="TBL80765.1"/>
    </source>
</evidence>
<dbReference type="Pfam" id="PF09335">
    <property type="entry name" value="VTT_dom"/>
    <property type="match status" value="1"/>
</dbReference>
<feature type="transmembrane region" description="Helical" evidence="6">
    <location>
        <begin position="51"/>
        <end position="67"/>
    </location>
</feature>
<comment type="similarity">
    <text evidence="6">Belongs to the TVP38/TMEM64 family.</text>
</comment>
<dbReference type="GO" id="GO:0005886">
    <property type="term" value="C:plasma membrane"/>
    <property type="evidence" value="ECO:0007669"/>
    <property type="project" value="UniProtKB-SubCell"/>
</dbReference>
<feature type="transmembrane region" description="Helical" evidence="6">
    <location>
        <begin position="83"/>
        <end position="112"/>
    </location>
</feature>
<evidence type="ECO:0000256" key="4">
    <source>
        <dbReference type="ARBA" id="ARBA00022989"/>
    </source>
</evidence>
<evidence type="ECO:0000256" key="3">
    <source>
        <dbReference type="ARBA" id="ARBA00022692"/>
    </source>
</evidence>
<feature type="transmembrane region" description="Helical" evidence="6">
    <location>
        <begin position="160"/>
        <end position="181"/>
    </location>
</feature>
<keyword evidence="4 6" id="KW-1133">Transmembrane helix</keyword>
<keyword evidence="2 6" id="KW-1003">Cell membrane</keyword>
<feature type="transmembrane region" description="Helical" evidence="6">
    <location>
        <begin position="193"/>
        <end position="213"/>
    </location>
</feature>
<organism evidence="8 9">
    <name type="scientific">Paenibacillus thalictri</name>
    <dbReference type="NCBI Taxonomy" id="2527873"/>
    <lineage>
        <taxon>Bacteria</taxon>
        <taxon>Bacillati</taxon>
        <taxon>Bacillota</taxon>
        <taxon>Bacilli</taxon>
        <taxon>Bacillales</taxon>
        <taxon>Paenibacillaceae</taxon>
        <taxon>Paenibacillus</taxon>
    </lineage>
</organism>
<evidence type="ECO:0000256" key="1">
    <source>
        <dbReference type="ARBA" id="ARBA00004651"/>
    </source>
</evidence>
<evidence type="ECO:0000256" key="5">
    <source>
        <dbReference type="ARBA" id="ARBA00023136"/>
    </source>
</evidence>
<feature type="transmembrane region" description="Helical" evidence="6">
    <location>
        <begin position="118"/>
        <end position="139"/>
    </location>
</feature>
<keyword evidence="3 6" id="KW-0812">Transmembrane</keyword>
<dbReference type="EMBL" id="SIRE01000004">
    <property type="protein sequence ID" value="TBL80765.1"/>
    <property type="molecule type" value="Genomic_DNA"/>
</dbReference>
<evidence type="ECO:0000256" key="6">
    <source>
        <dbReference type="RuleBase" id="RU366058"/>
    </source>
</evidence>
<accession>A0A4Q9DWN4</accession>
<comment type="subcellular location">
    <subcellularLocation>
        <location evidence="1 6">Cell membrane</location>
        <topology evidence="1 6">Multi-pass membrane protein</topology>
    </subcellularLocation>
</comment>
<keyword evidence="9" id="KW-1185">Reference proteome</keyword>
<reference evidence="8 9" key="1">
    <citation type="submission" date="2019-02" db="EMBL/GenBank/DDBJ databases">
        <title>Paenibacillus sp. nov., isolated from surface-sterilized tissue of Thalictrum simplex L.</title>
        <authorList>
            <person name="Tuo L."/>
        </authorList>
    </citation>
    <scope>NUCLEOTIDE SEQUENCE [LARGE SCALE GENOMIC DNA]</scope>
    <source>
        <strain evidence="8 9">N2SHLJ1</strain>
    </source>
</reference>
<evidence type="ECO:0000313" key="9">
    <source>
        <dbReference type="Proteomes" id="UP000293142"/>
    </source>
</evidence>
<gene>
    <name evidence="8" type="ORF">EYB31_05950</name>
</gene>
<feature type="transmembrane region" description="Helical" evidence="6">
    <location>
        <begin position="225"/>
        <end position="246"/>
    </location>
</feature>
<dbReference type="PANTHER" id="PTHR12677:SF59">
    <property type="entry name" value="GOLGI APPARATUS MEMBRANE PROTEIN TVP38-RELATED"/>
    <property type="match status" value="1"/>
</dbReference>
<dbReference type="Proteomes" id="UP000293142">
    <property type="component" value="Unassembled WGS sequence"/>
</dbReference>
<protein>
    <recommendedName>
        <fullName evidence="6">TVP38/TMEM64 family membrane protein</fullName>
    </recommendedName>
</protein>
<feature type="domain" description="VTT" evidence="7">
    <location>
        <begin position="98"/>
        <end position="216"/>
    </location>
</feature>
<comment type="caution">
    <text evidence="8">The sequence shown here is derived from an EMBL/GenBank/DDBJ whole genome shotgun (WGS) entry which is preliminary data.</text>
</comment>
<evidence type="ECO:0000256" key="2">
    <source>
        <dbReference type="ARBA" id="ARBA00022475"/>
    </source>
</evidence>
<dbReference type="OrthoDB" id="2381682at2"/>
<proteinExistence type="inferred from homology"/>
<sequence>MEIRTLGVRGMAKCFSFGRDFSRCHLKEPYVDKKPIQEQEQEQEQPSMKRWYVVAVYAIIAALTMLYKDDILFWLRNSQPPVVVMYLVVTFFALIPVIPYSIVIAIMGLVYGLTGGALISWLGGLSASVMMYAVVKYYFHERGRLYIARFRRLEQFTRMIEQNAFFAILFARLIPIIPQALVNTYAGVAAVPFSAYVAASALGKIPGMALYAFVGENVLTDIKTVLIAALVYAVFLLLTFGMYRLWRRTS</sequence>